<sequence length="118" mass="12865">MELVPVEDKMNQVAAMAPSVIGNVVESEINTDEESTSTEISKDTDTSKYEEQREDYEAQGSAKIVGTSGTTSSAASAKSSDAKSREEYSEGNRKVLTTKTSSAKSYSFEETTEYECDY</sequence>
<feature type="region of interest" description="Disordered" evidence="1">
    <location>
        <begin position="26"/>
        <end position="118"/>
    </location>
</feature>
<organism evidence="2">
    <name type="scientific">Photinus pyralis</name>
    <name type="common">Common eastern firefly</name>
    <name type="synonym">Lampyris pyralis</name>
    <dbReference type="NCBI Taxonomy" id="7054"/>
    <lineage>
        <taxon>Eukaryota</taxon>
        <taxon>Metazoa</taxon>
        <taxon>Ecdysozoa</taxon>
        <taxon>Arthropoda</taxon>
        <taxon>Hexapoda</taxon>
        <taxon>Insecta</taxon>
        <taxon>Pterygota</taxon>
        <taxon>Neoptera</taxon>
        <taxon>Endopterygota</taxon>
        <taxon>Coleoptera</taxon>
        <taxon>Polyphaga</taxon>
        <taxon>Elateriformia</taxon>
        <taxon>Elateroidea</taxon>
        <taxon>Lampyridae</taxon>
        <taxon>Lampyrinae</taxon>
        <taxon>Photinus</taxon>
    </lineage>
</organism>
<reference evidence="2" key="1">
    <citation type="journal article" date="2016" name="Sci. Rep.">
        <title>Molecular characterization of firefly nuptial gifts: a multi-omics approach sheds light on postcopulatory sexual selection.</title>
        <authorList>
            <person name="Al-Wathiqui N."/>
            <person name="Fallon T.R."/>
            <person name="South A."/>
            <person name="Weng J.K."/>
            <person name="Lewis S.M."/>
        </authorList>
    </citation>
    <scope>NUCLEOTIDE SEQUENCE</scope>
</reference>
<evidence type="ECO:0000256" key="1">
    <source>
        <dbReference type="SAM" id="MobiDB-lite"/>
    </source>
</evidence>
<protein>
    <submittedName>
        <fullName evidence="2">Uncharacterized protein</fullName>
    </submittedName>
</protein>
<feature type="compositionally biased region" description="Low complexity" evidence="1">
    <location>
        <begin position="66"/>
        <end position="79"/>
    </location>
</feature>
<proteinExistence type="predicted"/>
<feature type="compositionally biased region" description="Polar residues" evidence="1">
    <location>
        <begin position="95"/>
        <end position="109"/>
    </location>
</feature>
<feature type="compositionally biased region" description="Basic and acidic residues" evidence="1">
    <location>
        <begin position="80"/>
        <end position="93"/>
    </location>
</feature>
<dbReference type="EMBL" id="GEZM01010586">
    <property type="protein sequence ID" value="JAV93985.1"/>
    <property type="molecule type" value="Transcribed_RNA"/>
</dbReference>
<feature type="compositionally biased region" description="Basic and acidic residues" evidence="1">
    <location>
        <begin position="40"/>
        <end position="51"/>
    </location>
</feature>
<name>A0A1Y1NBH5_PHOPY</name>
<evidence type="ECO:0000313" key="2">
    <source>
        <dbReference type="EMBL" id="JAV93985.1"/>
    </source>
</evidence>
<accession>A0A1Y1NBH5</accession>
<dbReference type="AlphaFoldDB" id="A0A1Y1NBH5"/>